<dbReference type="PANTHER" id="PTHR21310">
    <property type="entry name" value="AMINOGLYCOSIDE PHOSPHOTRANSFERASE-RELATED-RELATED"/>
    <property type="match status" value="1"/>
</dbReference>
<dbReference type="Proteomes" id="UP000039046">
    <property type="component" value="Unassembled WGS sequence"/>
</dbReference>
<dbReference type="Gene3D" id="3.90.1200.10">
    <property type="match status" value="1"/>
</dbReference>
<dbReference type="SUPFAM" id="SSF56112">
    <property type="entry name" value="Protein kinase-like (PK-like)"/>
    <property type="match status" value="1"/>
</dbReference>
<reference evidence="2 3" key="1">
    <citation type="journal article" date="2015" name="Genome Announc.">
        <title>Draft Genome Sequence and Gene Annotation of the Entomopathogenic Fungus Verticillium hemipterigenum.</title>
        <authorList>
            <person name="Horn F."/>
            <person name="Habel A."/>
            <person name="Scharf D.H."/>
            <person name="Dworschak J."/>
            <person name="Brakhage A.A."/>
            <person name="Guthke R."/>
            <person name="Hertweck C."/>
            <person name="Linde J."/>
        </authorList>
    </citation>
    <scope>NUCLEOTIDE SEQUENCE [LARGE SCALE GENOMIC DNA]</scope>
</reference>
<dbReference type="HOGENOM" id="CLU_028906_4_1_1"/>
<gene>
    <name evidence="2" type="ORF">VHEMI05374</name>
</gene>
<proteinExistence type="predicted"/>
<dbReference type="InterPro" id="IPR011009">
    <property type="entry name" value="Kinase-like_dom_sf"/>
</dbReference>
<dbReference type="AlphaFoldDB" id="A0A0A1TGU2"/>
<dbReference type="PANTHER" id="PTHR21310:SF37">
    <property type="entry name" value="AMINOGLYCOSIDE PHOSPHOTRANSFERASE DOMAIN-CONTAINING PROTEIN"/>
    <property type="match status" value="1"/>
</dbReference>
<dbReference type="InterPro" id="IPR051678">
    <property type="entry name" value="AGP_Transferase"/>
</dbReference>
<dbReference type="Gene3D" id="3.30.200.20">
    <property type="entry name" value="Phosphorylase Kinase, domain 1"/>
    <property type="match status" value="1"/>
</dbReference>
<keyword evidence="3" id="KW-1185">Reference proteome</keyword>
<sequence>MMEYDPINRNRNQSVFTDTTCYDEALSVPEKLALILQQKGMVARLTKLMLKHRPGKFVQLHPTYYGSFNCCFHMELEDGHVAMRIPLPENSIDAERKMHSEAAIMRLVAERTTIPVPKIYHCGTGRENPTGLGPFIIMDYVAHERTMADLLQAGAANGSPGPSAAIDKQLPHEMVRRIYGQMANIILQLDKITMPRIGMLRHDNTNNRKRKYAVSGMPMTQNLTDVIVFGGMPSYLLDNRSYTSSFQFYSAQADLHMAHFLFQQETIVESKDDAKDKYMARLLFRRLWQQGKIIYDVQDGVEEFAAEKFKLICDDLSPNNILLDDDNNVVGIIDWEFAYFGPEAIATSPPWWLLLEKPELWHAGFHDWVTLYPTYLELFLEALVLEEKKAGKKPEDIASKIEALSISHTSPFDDVTKGTLSQKMRASWESGAFWINWASRRSFGFDTVFWNFLDERYFGPNEKGGYEGRLSLLTREEKEIMDYVAHSKMMENYQTDRRRWHRADSRMYLKAIMGKSRV</sequence>
<dbReference type="InterPro" id="IPR002575">
    <property type="entry name" value="Aminoglycoside_PTrfase"/>
</dbReference>
<dbReference type="STRING" id="1531966.A0A0A1TGU2"/>
<evidence type="ECO:0000259" key="1">
    <source>
        <dbReference type="Pfam" id="PF01636"/>
    </source>
</evidence>
<accession>A0A0A1TGU2</accession>
<dbReference type="Pfam" id="PF01636">
    <property type="entry name" value="APH"/>
    <property type="match status" value="1"/>
</dbReference>
<name>A0A0A1TGU2_9HYPO</name>
<feature type="domain" description="Aminoglycoside phosphotransferase" evidence="1">
    <location>
        <begin position="297"/>
        <end position="342"/>
    </location>
</feature>
<evidence type="ECO:0000313" key="3">
    <source>
        <dbReference type="Proteomes" id="UP000039046"/>
    </source>
</evidence>
<dbReference type="OrthoDB" id="5412996at2759"/>
<dbReference type="EMBL" id="CDHN01000002">
    <property type="protein sequence ID" value="CEJ89533.1"/>
    <property type="molecule type" value="Genomic_DNA"/>
</dbReference>
<evidence type="ECO:0000313" key="2">
    <source>
        <dbReference type="EMBL" id="CEJ89533.1"/>
    </source>
</evidence>
<organism evidence="2 3">
    <name type="scientific">[Torrubiella] hemipterigena</name>
    <dbReference type="NCBI Taxonomy" id="1531966"/>
    <lineage>
        <taxon>Eukaryota</taxon>
        <taxon>Fungi</taxon>
        <taxon>Dikarya</taxon>
        <taxon>Ascomycota</taxon>
        <taxon>Pezizomycotina</taxon>
        <taxon>Sordariomycetes</taxon>
        <taxon>Hypocreomycetidae</taxon>
        <taxon>Hypocreales</taxon>
        <taxon>Clavicipitaceae</taxon>
        <taxon>Clavicipitaceae incertae sedis</taxon>
        <taxon>'Torrubiella' clade</taxon>
    </lineage>
</organism>
<protein>
    <recommendedName>
        <fullName evidence="1">Aminoglycoside phosphotransferase domain-containing protein</fullName>
    </recommendedName>
</protein>